<dbReference type="GO" id="GO:0009279">
    <property type="term" value="C:cell outer membrane"/>
    <property type="evidence" value="ECO:0007669"/>
    <property type="project" value="UniProtKB-SubCell"/>
</dbReference>
<evidence type="ECO:0000256" key="13">
    <source>
        <dbReference type="SAM" id="SignalP"/>
    </source>
</evidence>
<dbReference type="Gene3D" id="2.40.170.20">
    <property type="entry name" value="TonB-dependent receptor, beta-barrel domain"/>
    <property type="match status" value="1"/>
</dbReference>
<dbReference type="EMBL" id="PVNP01000003">
    <property type="protein sequence ID" value="PRO75641.1"/>
    <property type="molecule type" value="Genomic_DNA"/>
</dbReference>
<dbReference type="Gene3D" id="2.170.130.10">
    <property type="entry name" value="TonB-dependent receptor, plug domain"/>
    <property type="match status" value="1"/>
</dbReference>
<dbReference type="AlphaFoldDB" id="A0A2S9VGP3"/>
<dbReference type="PANTHER" id="PTHR30069">
    <property type="entry name" value="TONB-DEPENDENT OUTER MEMBRANE RECEPTOR"/>
    <property type="match status" value="1"/>
</dbReference>
<keyword evidence="8 11" id="KW-0472">Membrane</keyword>
<proteinExistence type="inferred from homology"/>
<keyword evidence="6 13" id="KW-0732">Signal</keyword>
<dbReference type="InterPro" id="IPR037066">
    <property type="entry name" value="Plug_dom_sf"/>
</dbReference>
<comment type="similarity">
    <text evidence="2">Belongs to the TonB-dependent receptor family. Hemoglobin/haptoglobin binding protein subfamily.</text>
</comment>
<dbReference type="SUPFAM" id="SSF56935">
    <property type="entry name" value="Porins"/>
    <property type="match status" value="1"/>
</dbReference>
<evidence type="ECO:0000256" key="9">
    <source>
        <dbReference type="ARBA" id="ARBA00023170"/>
    </source>
</evidence>
<dbReference type="PANTHER" id="PTHR30069:SF29">
    <property type="entry name" value="HEMOGLOBIN AND HEMOGLOBIN-HAPTOGLOBIN-BINDING PROTEIN 1-RELATED"/>
    <property type="match status" value="1"/>
</dbReference>
<dbReference type="PROSITE" id="PS00430">
    <property type="entry name" value="TONB_DEPENDENT_REC_1"/>
    <property type="match status" value="1"/>
</dbReference>
<feature type="short sequence motif" description="TonB box" evidence="12">
    <location>
        <begin position="28"/>
        <end position="34"/>
    </location>
</feature>
<dbReference type="Pfam" id="PF07715">
    <property type="entry name" value="Plug"/>
    <property type="match status" value="1"/>
</dbReference>
<name>A0A2S9VGP3_9ALTE</name>
<comment type="subcellular location">
    <subcellularLocation>
        <location evidence="1 11">Cell outer membrane</location>
        <topology evidence="1 11">Multi-pass membrane protein</topology>
    </subcellularLocation>
</comment>
<dbReference type="GO" id="GO:0044718">
    <property type="term" value="P:siderophore transmembrane transport"/>
    <property type="evidence" value="ECO:0007669"/>
    <property type="project" value="TreeGrafter"/>
</dbReference>
<feature type="chain" id="PRO_5015717904" evidence="13">
    <location>
        <begin position="22"/>
        <end position="632"/>
    </location>
</feature>
<dbReference type="Pfam" id="PF00593">
    <property type="entry name" value="TonB_dep_Rec_b-barrel"/>
    <property type="match status" value="1"/>
</dbReference>
<keyword evidence="5 11" id="KW-0812">Transmembrane</keyword>
<dbReference type="CDD" id="cd01347">
    <property type="entry name" value="ligand_gated_channel"/>
    <property type="match status" value="1"/>
</dbReference>
<evidence type="ECO:0000256" key="1">
    <source>
        <dbReference type="ARBA" id="ARBA00004571"/>
    </source>
</evidence>
<keyword evidence="10 11" id="KW-0998">Cell outer membrane</keyword>
<evidence type="ECO:0000256" key="8">
    <source>
        <dbReference type="ARBA" id="ARBA00023136"/>
    </source>
</evidence>
<dbReference type="OrthoDB" id="9764669at2"/>
<gene>
    <name evidence="16" type="ORF">C6Y40_00195</name>
</gene>
<evidence type="ECO:0000256" key="10">
    <source>
        <dbReference type="ARBA" id="ARBA00023237"/>
    </source>
</evidence>
<dbReference type="RefSeq" id="WP_105932775.1">
    <property type="nucleotide sequence ID" value="NZ_PVNP01000003.1"/>
</dbReference>
<dbReference type="PROSITE" id="PS52016">
    <property type="entry name" value="TONB_DEPENDENT_REC_3"/>
    <property type="match status" value="1"/>
</dbReference>
<organism evidence="16 17">
    <name type="scientific">Alteromonas alba</name>
    <dbReference type="NCBI Taxonomy" id="2079529"/>
    <lineage>
        <taxon>Bacteria</taxon>
        <taxon>Pseudomonadati</taxon>
        <taxon>Pseudomonadota</taxon>
        <taxon>Gammaproteobacteria</taxon>
        <taxon>Alteromonadales</taxon>
        <taxon>Alteromonadaceae</taxon>
        <taxon>Alteromonas/Salinimonas group</taxon>
        <taxon>Alteromonas</taxon>
    </lineage>
</organism>
<feature type="domain" description="TonB-dependent receptor-like beta-barrel" evidence="14">
    <location>
        <begin position="288"/>
        <end position="605"/>
    </location>
</feature>
<dbReference type="InterPro" id="IPR039426">
    <property type="entry name" value="TonB-dep_rcpt-like"/>
</dbReference>
<evidence type="ECO:0000259" key="15">
    <source>
        <dbReference type="Pfam" id="PF07715"/>
    </source>
</evidence>
<evidence type="ECO:0000256" key="4">
    <source>
        <dbReference type="ARBA" id="ARBA00022452"/>
    </source>
</evidence>
<evidence type="ECO:0000259" key="14">
    <source>
        <dbReference type="Pfam" id="PF00593"/>
    </source>
</evidence>
<protein>
    <submittedName>
        <fullName evidence="16">TonB-dependent receptor</fullName>
    </submittedName>
</protein>
<evidence type="ECO:0000256" key="3">
    <source>
        <dbReference type="ARBA" id="ARBA00022448"/>
    </source>
</evidence>
<dbReference type="Proteomes" id="UP000238949">
    <property type="component" value="Unassembled WGS sequence"/>
</dbReference>
<keyword evidence="9 16" id="KW-0675">Receptor</keyword>
<keyword evidence="7 12" id="KW-0798">TonB box</keyword>
<evidence type="ECO:0000256" key="6">
    <source>
        <dbReference type="ARBA" id="ARBA00022729"/>
    </source>
</evidence>
<comment type="caution">
    <text evidence="16">The sequence shown here is derived from an EMBL/GenBank/DDBJ whole genome shotgun (WGS) entry which is preliminary data.</text>
</comment>
<dbReference type="InterPro" id="IPR012910">
    <property type="entry name" value="Plug_dom"/>
</dbReference>
<accession>A0A2S9VGP3</accession>
<dbReference type="InterPro" id="IPR000531">
    <property type="entry name" value="Beta-barrel_TonB"/>
</dbReference>
<dbReference type="InterPro" id="IPR036942">
    <property type="entry name" value="Beta-barrel_TonB_sf"/>
</dbReference>
<sequence length="632" mass="69147">MKIRSLSCAVALACAANIACAQQSSVETITVTGSRLPVSLDKLAASVSVLTEEDIQAAGATQLTDLLRGMPGVSLSQSGSPGSLTELRLRGSETNHLLVLIDGVIVNDLSQGGLVDFAHLTADNIARVELLRGAQSALWGSGAVSGVLSITTKAGSESNDNTSLSAGIGNASTYRASVSTQQSLDNLSVSLYANHFNTDGDNVSRSGGEDDGYRNTTAGFGLNWQATASNTFMAGARMVDYRNDYDASDFTTGLPADADNVTDGDQLTSYLQWNLAIAELGYTSELKAQYHKDDNDNLTSGFDAGGTTGERKQLNWTQFITTDVAQFAIGTELLRREFEQRGPSDWGDPNYRRDDSTSSIFAELTGLGTDELTTQFSVRYDDNDRFEKAWSYRAGAHYALSRQVNVFASISQAVKTPNFTELYGYYPAQFIGNPDLKPEQSREFEVGLQSQFSRQLSADFSVFTTRLENEITSVWDSASGLSSVANASQDSRRDGFEASLQWVADTWQFTVHYSYLDATSGDGADQAVELRRPNHTGSVTYRHSLAVQGLSVYIKADYTGVRQDIFYPPTSFSGEVVSLDPYWLTSINVNYDWNQQWQFGVRVDNALSEDYEDIIGYRGAQRRFLVHTSYRF</sequence>
<keyword evidence="4 11" id="KW-1134">Transmembrane beta strand</keyword>
<reference evidence="17" key="1">
    <citation type="journal article" date="2020" name="Int. J. Syst. Evol. Microbiol.">
        <title>Alteromonas alba sp. nov., a marine bacterium isolated from the seawater of the West Pacific Ocean.</title>
        <authorList>
            <person name="Sun C."/>
            <person name="Wu Y.-H."/>
            <person name="Xamxidin M."/>
            <person name="Cheng H."/>
            <person name="Xu X.-W."/>
        </authorList>
    </citation>
    <scope>NUCLEOTIDE SEQUENCE [LARGE SCALE GENOMIC DNA]</scope>
    <source>
        <strain evidence="17">190</strain>
    </source>
</reference>
<feature type="signal peptide" evidence="13">
    <location>
        <begin position="1"/>
        <end position="21"/>
    </location>
</feature>
<evidence type="ECO:0000313" key="17">
    <source>
        <dbReference type="Proteomes" id="UP000238949"/>
    </source>
</evidence>
<evidence type="ECO:0000256" key="12">
    <source>
        <dbReference type="PROSITE-ProRule" id="PRU10143"/>
    </source>
</evidence>
<dbReference type="InterPro" id="IPR010916">
    <property type="entry name" value="TonB_box_CS"/>
</dbReference>
<evidence type="ECO:0000313" key="16">
    <source>
        <dbReference type="EMBL" id="PRO75641.1"/>
    </source>
</evidence>
<evidence type="ECO:0000256" key="7">
    <source>
        <dbReference type="ARBA" id="ARBA00023077"/>
    </source>
</evidence>
<evidence type="ECO:0000256" key="2">
    <source>
        <dbReference type="ARBA" id="ARBA00008143"/>
    </source>
</evidence>
<evidence type="ECO:0000256" key="11">
    <source>
        <dbReference type="PROSITE-ProRule" id="PRU01360"/>
    </source>
</evidence>
<evidence type="ECO:0000256" key="5">
    <source>
        <dbReference type="ARBA" id="ARBA00022692"/>
    </source>
</evidence>
<keyword evidence="3 11" id="KW-0813">Transport</keyword>
<keyword evidence="17" id="KW-1185">Reference proteome</keyword>
<feature type="domain" description="TonB-dependent receptor plug" evidence="15">
    <location>
        <begin position="41"/>
        <end position="147"/>
    </location>
</feature>
<dbReference type="GO" id="GO:0015344">
    <property type="term" value="F:siderophore uptake transmembrane transporter activity"/>
    <property type="evidence" value="ECO:0007669"/>
    <property type="project" value="TreeGrafter"/>
</dbReference>